<evidence type="ECO:0000256" key="4">
    <source>
        <dbReference type="SAM" id="Phobius"/>
    </source>
</evidence>
<dbReference type="EMBL" id="BAAANC010000004">
    <property type="protein sequence ID" value="GAA1555331.1"/>
    <property type="molecule type" value="Genomic_DNA"/>
</dbReference>
<keyword evidence="4" id="KW-1133">Transmembrane helix</keyword>
<keyword evidence="7" id="KW-1185">Reference proteome</keyword>
<evidence type="ECO:0000256" key="3">
    <source>
        <dbReference type="ARBA" id="ARBA00023012"/>
    </source>
</evidence>
<feature type="domain" description="Signal transduction histidine kinase subgroup 3 dimerisation and phosphoacceptor" evidence="5">
    <location>
        <begin position="191"/>
        <end position="257"/>
    </location>
</feature>
<feature type="transmembrane region" description="Helical" evidence="4">
    <location>
        <begin position="23"/>
        <end position="42"/>
    </location>
</feature>
<keyword evidence="1" id="KW-0808">Transferase</keyword>
<dbReference type="InterPro" id="IPR011712">
    <property type="entry name" value="Sig_transdc_His_kin_sub3_dim/P"/>
</dbReference>
<keyword evidence="4" id="KW-0812">Transmembrane</keyword>
<protein>
    <recommendedName>
        <fullName evidence="5">Signal transduction histidine kinase subgroup 3 dimerisation and phosphoacceptor domain-containing protein</fullName>
    </recommendedName>
</protein>
<evidence type="ECO:0000313" key="6">
    <source>
        <dbReference type="EMBL" id="GAA1555331.1"/>
    </source>
</evidence>
<sequence length="377" mass="39496">MTPVGRWWSDLSRAERFDVSLRWPLYALIVVEPLLALLLLLSAAEPAGLRMIGFLVLAVAHAVVGLLLLRAGIAAYLGGAPLSRRMVALGAGLGVLGVLVSPDRALGLAVMGGALTLALTPVVWLSALFGLVVVGAGLVGLLGGDVAGGFSYLYGVALLTFTCRISVWMLKLGWEIDKSREVSAQLAVAQERLRFARDLHDALGRNLSLVAVQSELAARLAERGDASAADQMLDVRRIAHESLREMRAVVGGYRATDLGTELAGAQSVLRSAGITCRVIGDGSTLPPATQTALAWVVLEATTNVLRHSQATTCKIELEADKEAVVLRVSNDGVGQASTAEGTGLVGLRERLAGVAGTLTVDMPSGWFVLQARLPGVA</sequence>
<feature type="transmembrane region" description="Helical" evidence="4">
    <location>
        <begin position="114"/>
        <end position="139"/>
    </location>
</feature>
<dbReference type="InterPro" id="IPR036890">
    <property type="entry name" value="HATPase_C_sf"/>
</dbReference>
<reference evidence="6 7" key="1">
    <citation type="journal article" date="2019" name="Int. J. Syst. Evol. Microbiol.">
        <title>The Global Catalogue of Microorganisms (GCM) 10K type strain sequencing project: providing services to taxonomists for standard genome sequencing and annotation.</title>
        <authorList>
            <consortium name="The Broad Institute Genomics Platform"/>
            <consortium name="The Broad Institute Genome Sequencing Center for Infectious Disease"/>
            <person name="Wu L."/>
            <person name="Ma J."/>
        </authorList>
    </citation>
    <scope>NUCLEOTIDE SEQUENCE [LARGE SCALE GENOMIC DNA]</scope>
    <source>
        <strain evidence="6 7">JCM 14303</strain>
    </source>
</reference>
<dbReference type="PANTHER" id="PTHR24421">
    <property type="entry name" value="NITRATE/NITRITE SENSOR PROTEIN NARX-RELATED"/>
    <property type="match status" value="1"/>
</dbReference>
<dbReference type="CDD" id="cd16917">
    <property type="entry name" value="HATPase_UhpB-NarQ-NarX-like"/>
    <property type="match status" value="1"/>
</dbReference>
<keyword evidence="2" id="KW-0418">Kinase</keyword>
<accession>A0ABN2CA16</accession>
<dbReference type="RefSeq" id="WP_344181942.1">
    <property type="nucleotide sequence ID" value="NZ_BAAANC010000004.1"/>
</dbReference>
<feature type="transmembrane region" description="Helical" evidence="4">
    <location>
        <begin position="54"/>
        <end position="76"/>
    </location>
</feature>
<evidence type="ECO:0000256" key="2">
    <source>
        <dbReference type="ARBA" id="ARBA00022777"/>
    </source>
</evidence>
<evidence type="ECO:0000259" key="5">
    <source>
        <dbReference type="Pfam" id="PF07730"/>
    </source>
</evidence>
<name>A0ABN2CA16_9ACTN</name>
<feature type="transmembrane region" description="Helical" evidence="4">
    <location>
        <begin position="82"/>
        <end position="102"/>
    </location>
</feature>
<comment type="caution">
    <text evidence="6">The sequence shown here is derived from an EMBL/GenBank/DDBJ whole genome shotgun (WGS) entry which is preliminary data.</text>
</comment>
<dbReference type="SUPFAM" id="SSF55874">
    <property type="entry name" value="ATPase domain of HSP90 chaperone/DNA topoisomerase II/histidine kinase"/>
    <property type="match status" value="1"/>
</dbReference>
<organism evidence="6 7">
    <name type="scientific">Kribbella lupini</name>
    <dbReference type="NCBI Taxonomy" id="291602"/>
    <lineage>
        <taxon>Bacteria</taxon>
        <taxon>Bacillati</taxon>
        <taxon>Actinomycetota</taxon>
        <taxon>Actinomycetes</taxon>
        <taxon>Propionibacteriales</taxon>
        <taxon>Kribbellaceae</taxon>
        <taxon>Kribbella</taxon>
    </lineage>
</organism>
<dbReference type="Gene3D" id="3.30.565.10">
    <property type="entry name" value="Histidine kinase-like ATPase, C-terminal domain"/>
    <property type="match status" value="1"/>
</dbReference>
<proteinExistence type="predicted"/>
<feature type="transmembrane region" description="Helical" evidence="4">
    <location>
        <begin position="151"/>
        <end position="170"/>
    </location>
</feature>
<dbReference type="Pfam" id="PF07730">
    <property type="entry name" value="HisKA_3"/>
    <property type="match status" value="1"/>
</dbReference>
<dbReference type="InterPro" id="IPR050482">
    <property type="entry name" value="Sensor_HK_TwoCompSys"/>
</dbReference>
<dbReference type="Proteomes" id="UP001500363">
    <property type="component" value="Unassembled WGS sequence"/>
</dbReference>
<dbReference type="Gene3D" id="1.20.5.1930">
    <property type="match status" value="1"/>
</dbReference>
<dbReference type="PANTHER" id="PTHR24421:SF63">
    <property type="entry name" value="SENSOR HISTIDINE KINASE DESK"/>
    <property type="match status" value="1"/>
</dbReference>
<evidence type="ECO:0000256" key="1">
    <source>
        <dbReference type="ARBA" id="ARBA00022679"/>
    </source>
</evidence>
<keyword evidence="3" id="KW-0902">Two-component regulatory system</keyword>
<gene>
    <name evidence="6" type="ORF">GCM10009741_69710</name>
</gene>
<evidence type="ECO:0000313" key="7">
    <source>
        <dbReference type="Proteomes" id="UP001500363"/>
    </source>
</evidence>
<keyword evidence="4" id="KW-0472">Membrane</keyword>